<feature type="domain" description="Glycosyltransferase 2-like" evidence="1">
    <location>
        <begin position="5"/>
        <end position="150"/>
    </location>
</feature>
<dbReference type="Gene3D" id="3.90.550.10">
    <property type="entry name" value="Spore Coat Polysaccharide Biosynthesis Protein SpsA, Chain A"/>
    <property type="match status" value="1"/>
</dbReference>
<dbReference type="AlphaFoldDB" id="A0A1H6KWB4"/>
<evidence type="ECO:0000313" key="2">
    <source>
        <dbReference type="EMBL" id="SEH80250.1"/>
    </source>
</evidence>
<dbReference type="PANTHER" id="PTHR22916">
    <property type="entry name" value="GLYCOSYLTRANSFERASE"/>
    <property type="match status" value="1"/>
</dbReference>
<name>A0A1H6KWB4_9BACT</name>
<proteinExistence type="predicted"/>
<dbReference type="InterPro" id="IPR029044">
    <property type="entry name" value="Nucleotide-diphossugar_trans"/>
</dbReference>
<evidence type="ECO:0000259" key="1">
    <source>
        <dbReference type="Pfam" id="PF00535"/>
    </source>
</evidence>
<keyword evidence="3" id="KW-1185">Reference proteome</keyword>
<dbReference type="Proteomes" id="UP000176204">
    <property type="component" value="Chromosome I"/>
</dbReference>
<evidence type="ECO:0000313" key="3">
    <source>
        <dbReference type="Proteomes" id="UP000176204"/>
    </source>
</evidence>
<gene>
    <name evidence="2" type="ORF">PYTT_0863</name>
</gene>
<protein>
    <submittedName>
        <fullName evidence="2">Nucleotide-diphospho-sugar transferases</fullName>
    </submittedName>
</protein>
<accession>A0A1H6KWB4</accession>
<sequence length="305" mass="34922">MKFWIVTPTFNSLQWLPQCIRSIADQAQEGIEIHHHVQDGGSTDGTAAWLQEYSDECTRQQPPNYRFSYASKRDRGMYDAINIGWALAPSDIDIIAHLNSDEQYLPGALSKVAEAAAQHPRADILLGTYIILDKNSRYIAHRRPVPPRVWSSYYTCAVITNSCFHRASAFRRHGIRFDIRWKSISDMVFYSALARAGLRFQTIPVVTSAFYCTGDNLAWSEASWKEGTEYARHIPWWASKLNPFIYRWVNLKRRLADIGQPAPREYAVYLPHTDVRTTWPIHHPTVCWGFRTTSSEPAGETLADS</sequence>
<organism evidence="2 3">
    <name type="scientific">Akkermansia glycaniphila</name>
    <dbReference type="NCBI Taxonomy" id="1679444"/>
    <lineage>
        <taxon>Bacteria</taxon>
        <taxon>Pseudomonadati</taxon>
        <taxon>Verrucomicrobiota</taxon>
        <taxon>Verrucomicrobiia</taxon>
        <taxon>Verrucomicrobiales</taxon>
        <taxon>Akkermansiaceae</taxon>
        <taxon>Akkermansia</taxon>
    </lineage>
</organism>
<keyword evidence="2" id="KW-0808">Transferase</keyword>
<dbReference type="STRING" id="1679444.PYTT_0863"/>
<dbReference type="KEGG" id="agl:PYTT_0863"/>
<dbReference type="InterPro" id="IPR001173">
    <property type="entry name" value="Glyco_trans_2-like"/>
</dbReference>
<dbReference type="RefSeq" id="WP_067774801.1">
    <property type="nucleotide sequence ID" value="NZ_LIGX01000019.1"/>
</dbReference>
<dbReference type="SUPFAM" id="SSF53448">
    <property type="entry name" value="Nucleotide-diphospho-sugar transferases"/>
    <property type="match status" value="1"/>
</dbReference>
<reference evidence="3" key="1">
    <citation type="submission" date="2016-09" db="EMBL/GenBank/DDBJ databases">
        <authorList>
            <person name="Koehorst J."/>
        </authorList>
    </citation>
    <scope>NUCLEOTIDE SEQUENCE [LARGE SCALE GENOMIC DNA]</scope>
</reference>
<dbReference type="PANTHER" id="PTHR22916:SF67">
    <property type="entry name" value="COLANIC ACID BIOSYNTHESIS GLYCOSYL TRANSFERASE WCAE-RELATED"/>
    <property type="match status" value="1"/>
</dbReference>
<dbReference type="GO" id="GO:0016758">
    <property type="term" value="F:hexosyltransferase activity"/>
    <property type="evidence" value="ECO:0007669"/>
    <property type="project" value="UniProtKB-ARBA"/>
</dbReference>
<dbReference type="OrthoDB" id="396512at2"/>
<dbReference type="EMBL" id="LT629973">
    <property type="protein sequence ID" value="SEH80250.1"/>
    <property type="molecule type" value="Genomic_DNA"/>
</dbReference>
<dbReference type="Pfam" id="PF00535">
    <property type="entry name" value="Glycos_transf_2"/>
    <property type="match status" value="1"/>
</dbReference>